<dbReference type="EMBL" id="BMAT01006393">
    <property type="protein sequence ID" value="GFS11788.1"/>
    <property type="molecule type" value="Genomic_DNA"/>
</dbReference>
<dbReference type="PANTHER" id="PTHR46075:SF2">
    <property type="entry name" value="RHO GTPASE ACTIVATING PROTEIN AT 5A, ISOFORM A"/>
    <property type="match status" value="1"/>
</dbReference>
<dbReference type="PROSITE" id="PS50238">
    <property type="entry name" value="RHOGAP"/>
    <property type="match status" value="1"/>
</dbReference>
<proteinExistence type="predicted"/>
<dbReference type="InterPro" id="IPR051854">
    <property type="entry name" value="Rho-type_GAP"/>
</dbReference>
<dbReference type="Proteomes" id="UP000762676">
    <property type="component" value="Unassembled WGS sequence"/>
</dbReference>
<gene>
    <name evidence="3" type="ORF">ElyMa_003094700</name>
</gene>
<dbReference type="PANTHER" id="PTHR46075">
    <property type="entry name" value="CHIMERIN FAMILY MEMBER"/>
    <property type="match status" value="1"/>
</dbReference>
<evidence type="ECO:0000256" key="1">
    <source>
        <dbReference type="ARBA" id="ARBA00022468"/>
    </source>
</evidence>
<evidence type="ECO:0000313" key="3">
    <source>
        <dbReference type="EMBL" id="GFS11788.1"/>
    </source>
</evidence>
<evidence type="ECO:0000259" key="2">
    <source>
        <dbReference type="PROSITE" id="PS50238"/>
    </source>
</evidence>
<sequence>MDQEGLYRLAGFHDDVEGLRIAFDKDADNVDISVNRYEDVNTVCSALKLYFRLLPLPLITCEVYKRLMEIIKNEDLSQAEQVRQMKEPMNSLPPAHFHTLKYMCGHLRRVVDFKSKNMMSSENLAIVFAPTLMRSDDADPMASLMAAKFEQKLMEAILVNHTKLLGR</sequence>
<reference evidence="3 4" key="1">
    <citation type="journal article" date="2021" name="Elife">
        <title>Chloroplast acquisition without the gene transfer in kleptoplastic sea slugs, Plakobranchus ocellatus.</title>
        <authorList>
            <person name="Maeda T."/>
            <person name="Takahashi S."/>
            <person name="Yoshida T."/>
            <person name="Shimamura S."/>
            <person name="Takaki Y."/>
            <person name="Nagai Y."/>
            <person name="Toyoda A."/>
            <person name="Suzuki Y."/>
            <person name="Arimoto A."/>
            <person name="Ishii H."/>
            <person name="Satoh N."/>
            <person name="Nishiyama T."/>
            <person name="Hasebe M."/>
            <person name="Maruyama T."/>
            <person name="Minagawa J."/>
            <person name="Obokata J."/>
            <person name="Shigenobu S."/>
        </authorList>
    </citation>
    <scope>NUCLEOTIDE SEQUENCE [LARGE SCALE GENOMIC DNA]</scope>
</reference>
<dbReference type="GO" id="GO:0005096">
    <property type="term" value="F:GTPase activator activity"/>
    <property type="evidence" value="ECO:0007669"/>
    <property type="project" value="UniProtKB-KW"/>
</dbReference>
<dbReference type="Pfam" id="PF00620">
    <property type="entry name" value="RhoGAP"/>
    <property type="match status" value="1"/>
</dbReference>
<dbReference type="AlphaFoldDB" id="A0AAV4IPM8"/>
<protein>
    <submittedName>
        <fullName evidence="3">N-chimaerin-like</fullName>
    </submittedName>
</protein>
<keyword evidence="1" id="KW-0343">GTPase activation</keyword>
<dbReference type="Gene3D" id="1.10.555.10">
    <property type="entry name" value="Rho GTPase activation protein"/>
    <property type="match status" value="1"/>
</dbReference>
<accession>A0AAV4IPM8</accession>
<dbReference type="SMART" id="SM00324">
    <property type="entry name" value="RhoGAP"/>
    <property type="match status" value="1"/>
</dbReference>
<comment type="caution">
    <text evidence="3">The sequence shown here is derived from an EMBL/GenBank/DDBJ whole genome shotgun (WGS) entry which is preliminary data.</text>
</comment>
<dbReference type="InterPro" id="IPR000198">
    <property type="entry name" value="RhoGAP_dom"/>
</dbReference>
<keyword evidence="4" id="KW-1185">Reference proteome</keyword>
<feature type="domain" description="Rho-GAP" evidence="2">
    <location>
        <begin position="1"/>
        <end position="165"/>
    </location>
</feature>
<dbReference type="GO" id="GO:0007165">
    <property type="term" value="P:signal transduction"/>
    <property type="evidence" value="ECO:0007669"/>
    <property type="project" value="InterPro"/>
</dbReference>
<evidence type="ECO:0000313" key="4">
    <source>
        <dbReference type="Proteomes" id="UP000762676"/>
    </source>
</evidence>
<dbReference type="InterPro" id="IPR008936">
    <property type="entry name" value="Rho_GTPase_activation_prot"/>
</dbReference>
<name>A0AAV4IPM8_9GAST</name>
<dbReference type="SUPFAM" id="SSF48350">
    <property type="entry name" value="GTPase activation domain, GAP"/>
    <property type="match status" value="1"/>
</dbReference>
<organism evidence="3 4">
    <name type="scientific">Elysia marginata</name>
    <dbReference type="NCBI Taxonomy" id="1093978"/>
    <lineage>
        <taxon>Eukaryota</taxon>
        <taxon>Metazoa</taxon>
        <taxon>Spiralia</taxon>
        <taxon>Lophotrochozoa</taxon>
        <taxon>Mollusca</taxon>
        <taxon>Gastropoda</taxon>
        <taxon>Heterobranchia</taxon>
        <taxon>Euthyneura</taxon>
        <taxon>Panpulmonata</taxon>
        <taxon>Sacoglossa</taxon>
        <taxon>Placobranchoidea</taxon>
        <taxon>Plakobranchidae</taxon>
        <taxon>Elysia</taxon>
    </lineage>
</organism>